<dbReference type="HOGENOM" id="CLU_1625162_0_0_5"/>
<dbReference type="AlphaFoldDB" id="B8ER82"/>
<dbReference type="eggNOG" id="COG3861">
    <property type="taxonomic scope" value="Bacteria"/>
</dbReference>
<keyword evidence="3" id="KW-1185">Reference proteome</keyword>
<accession>B8ER82</accession>
<dbReference type="InterPro" id="IPR011033">
    <property type="entry name" value="PRC_barrel-like_sf"/>
</dbReference>
<gene>
    <name evidence="2" type="ordered locus">Msil_1301</name>
</gene>
<dbReference type="KEGG" id="msl:Msil_1301"/>
<proteinExistence type="predicted"/>
<dbReference type="Pfam" id="PF05239">
    <property type="entry name" value="PRC"/>
    <property type="match status" value="1"/>
</dbReference>
<protein>
    <submittedName>
        <fullName evidence="2">PRC-barrel domain protein</fullName>
    </submittedName>
</protein>
<sequence>MTGSGHHRGTPKSWKTTTFVGAATECCNSECDRGSFDDAFGVALTKVDPHTVATGQRASKIVGASVVNDADETVGKVDDLLITPTERAPYAILSVGGILGLGSKYVVIPFSSLQMQDKRIMLPCATKDQIKAASKALPDLDCQRLTAEYADNGQGPKLLAVAE</sequence>
<feature type="domain" description="PRC-barrel" evidence="1">
    <location>
        <begin position="57"/>
        <end position="122"/>
    </location>
</feature>
<reference evidence="2 3" key="1">
    <citation type="journal article" date="2010" name="J. Bacteriol.">
        <title>Complete genome sequence of the aerobic facultative methanotroph Methylocella silvestris BL2.</title>
        <authorList>
            <person name="Chen Y."/>
            <person name="Crombie A."/>
            <person name="Rahman M.T."/>
            <person name="Dedysh S.N."/>
            <person name="Liesack W."/>
            <person name="Stott M.B."/>
            <person name="Alam M."/>
            <person name="Theisen A.R."/>
            <person name="Murrell J.C."/>
            <person name="Dunfield P.F."/>
        </authorList>
    </citation>
    <scope>NUCLEOTIDE SEQUENCE [LARGE SCALE GENOMIC DNA]</scope>
    <source>
        <strain evidence="3">DSM 15510 / CIP 108128 / LMG 27833 / NCIMB 13906 / BL2</strain>
    </source>
</reference>
<dbReference type="PANTHER" id="PTHR36505">
    <property type="entry name" value="BLR1072 PROTEIN"/>
    <property type="match status" value="1"/>
</dbReference>
<evidence type="ECO:0000313" key="3">
    <source>
        <dbReference type="Proteomes" id="UP000002257"/>
    </source>
</evidence>
<dbReference type="OrthoDB" id="7818259at2"/>
<dbReference type="EMBL" id="CP001280">
    <property type="protein sequence ID" value="ACK50266.1"/>
    <property type="molecule type" value="Genomic_DNA"/>
</dbReference>
<dbReference type="InterPro" id="IPR027275">
    <property type="entry name" value="PRC-brl_dom"/>
</dbReference>
<evidence type="ECO:0000259" key="1">
    <source>
        <dbReference type="Pfam" id="PF05239"/>
    </source>
</evidence>
<dbReference type="SUPFAM" id="SSF50346">
    <property type="entry name" value="PRC-barrel domain"/>
    <property type="match status" value="1"/>
</dbReference>
<organism evidence="2 3">
    <name type="scientific">Methylocella silvestris (strain DSM 15510 / CIP 108128 / LMG 27833 / NCIMB 13906 / BL2)</name>
    <dbReference type="NCBI Taxonomy" id="395965"/>
    <lineage>
        <taxon>Bacteria</taxon>
        <taxon>Pseudomonadati</taxon>
        <taxon>Pseudomonadota</taxon>
        <taxon>Alphaproteobacteria</taxon>
        <taxon>Hyphomicrobiales</taxon>
        <taxon>Beijerinckiaceae</taxon>
        <taxon>Methylocella</taxon>
    </lineage>
</organism>
<evidence type="ECO:0000313" key="2">
    <source>
        <dbReference type="EMBL" id="ACK50266.1"/>
    </source>
</evidence>
<dbReference type="PANTHER" id="PTHR36505:SF1">
    <property type="entry name" value="BLR1072 PROTEIN"/>
    <property type="match status" value="1"/>
</dbReference>
<dbReference type="Proteomes" id="UP000002257">
    <property type="component" value="Chromosome"/>
</dbReference>
<dbReference type="Gene3D" id="2.30.30.240">
    <property type="entry name" value="PRC-barrel domain"/>
    <property type="match status" value="1"/>
</dbReference>
<dbReference type="RefSeq" id="WP_012590336.1">
    <property type="nucleotide sequence ID" value="NC_011666.1"/>
</dbReference>
<name>B8ER82_METSB</name>